<dbReference type="InterPro" id="IPR055251">
    <property type="entry name" value="SOS1_NGEF_PH"/>
</dbReference>
<dbReference type="SUPFAM" id="SSF48366">
    <property type="entry name" value="Ras GEF"/>
    <property type="match status" value="1"/>
</dbReference>
<dbReference type="PRINTS" id="PR00620">
    <property type="entry name" value="HISTONEH2A"/>
</dbReference>
<dbReference type="PROSITE" id="PS50212">
    <property type="entry name" value="RASGEF_NTER"/>
    <property type="match status" value="1"/>
</dbReference>
<proteinExistence type="predicted"/>
<evidence type="ECO:0000259" key="4">
    <source>
        <dbReference type="PROSITE" id="PS50009"/>
    </source>
</evidence>
<dbReference type="Gene3D" id="1.20.900.10">
    <property type="entry name" value="Dbl homology (DH) domain"/>
    <property type="match status" value="1"/>
</dbReference>
<dbReference type="Gene3D" id="2.30.29.30">
    <property type="entry name" value="Pleckstrin-homology domain (PH domain)/Phosphotyrosine-binding domain (PTB)"/>
    <property type="match status" value="1"/>
</dbReference>
<feature type="domain" description="DH" evidence="5">
    <location>
        <begin position="181"/>
        <end position="374"/>
    </location>
</feature>
<reference evidence="7 8" key="1">
    <citation type="submission" date="2022-12" db="EMBL/GenBank/DDBJ databases">
        <title>Chromosome-level genome of Tegillarca granosa.</title>
        <authorList>
            <person name="Kim J."/>
        </authorList>
    </citation>
    <scope>NUCLEOTIDE SEQUENCE [LARGE SCALE GENOMIC DNA]</scope>
    <source>
        <strain evidence="7">Teg-2019</strain>
        <tissue evidence="7">Adductor muscle</tissue>
    </source>
</reference>
<name>A0ABQ9ESH4_TEGGR</name>
<dbReference type="CDD" id="cd22914">
    <property type="entry name" value="HFD_SOS1_rpt1"/>
    <property type="match status" value="1"/>
</dbReference>
<dbReference type="InterPro" id="IPR001895">
    <property type="entry name" value="RASGEF_cat_dom"/>
</dbReference>
<keyword evidence="1 2" id="KW-0344">Guanine-nucleotide releasing factor</keyword>
<dbReference type="SMART" id="SM00229">
    <property type="entry name" value="RasGEFN"/>
    <property type="match status" value="1"/>
</dbReference>
<dbReference type="Gene3D" id="1.20.870.10">
    <property type="entry name" value="Son of sevenless (SoS) protein Chain: S domain 1"/>
    <property type="match status" value="1"/>
</dbReference>
<dbReference type="PROSITE" id="PS50003">
    <property type="entry name" value="PH_DOMAIN"/>
    <property type="match status" value="1"/>
</dbReference>
<dbReference type="InterPro" id="IPR000651">
    <property type="entry name" value="Ras-like_Gua-exchang_fac_N"/>
</dbReference>
<evidence type="ECO:0000313" key="7">
    <source>
        <dbReference type="EMBL" id="KAJ8307994.1"/>
    </source>
</evidence>
<dbReference type="InterPro" id="IPR001849">
    <property type="entry name" value="PH_domain"/>
</dbReference>
<dbReference type="InterPro" id="IPR023578">
    <property type="entry name" value="Ras_GEF_dom_sf"/>
</dbReference>
<dbReference type="Pfam" id="PF22697">
    <property type="entry name" value="SOS1_NGEF_PH"/>
    <property type="match status" value="1"/>
</dbReference>
<dbReference type="Pfam" id="PF00621">
    <property type="entry name" value="RhoGEF"/>
    <property type="match status" value="1"/>
</dbReference>
<dbReference type="PANTHER" id="PTHR23113:SF363">
    <property type="entry name" value="PROTEIN SON OF SEVENLESS"/>
    <property type="match status" value="1"/>
</dbReference>
<keyword evidence="8" id="KW-1185">Reference proteome</keyword>
<dbReference type="Gene3D" id="6.10.250.3060">
    <property type="match status" value="1"/>
</dbReference>
<dbReference type="InterPro" id="IPR011993">
    <property type="entry name" value="PH-like_dom_sf"/>
</dbReference>
<dbReference type="SUPFAM" id="SSF47113">
    <property type="entry name" value="Histone-fold"/>
    <property type="match status" value="1"/>
</dbReference>
<sequence length="849" mass="98833">MFPATTGTENFHYDFYSDDNASKWKGLFLTALQHVQHQVHPSLTANDDALEYIEGLILNLLATLCASQPHSVNDVEERVQKTFPDPIDQWAIRDAKQALEKGRKNSPLVLPVDKIHQLLVREVLGYRIDFQVTLYVVAVLEYIAADILKLTGNYVLMDMFSQEEDVSLPIMEEPILPESIKYEDIVKDFIFEETQYMRDLNMIIKVFRAPFAKHFPRSKDLEVIFSNIMDIYDFTANLLSSVEEQVECARENDVPLVGICFQDIAELSLYEITEEFSVYEKYVEDMLAPHGKERLNTLLQRKDLSDTLQTEGHGFKDAMKYVLPKLLLGPIYHCLHYFEVIKALTNTSPNEEDQEFLEQASGLLTSLKAILERKDTSLRLQGRTGRQAIVQKMSDLQRSIDGWEGKDIAQMCSEFILEGVLYKYAKARSTERHVFLFDGLIILCKQNLRRSSVTGPVGEFKLKEKYQIRKVEIRDLDDTEDLKNAFSVHTRDHSNNHVILSAKSAEEKHNWMASLISLQTRSMLERRLDSILREEERQQPLWLPPPELYSLFNTCIYLFKISFQKRFSVEDSKENIVFEGRGASAETPLIKGGSLLKLVERLTYHMYADPKFVKTFLTTYRSFCEPQQLLDLLIERFMIPEPPSKPQVDLPDQNDSLQVRDDLKRFRKEYIKPVQFRVVNVLRQWVDHHYYDFERDMTLLQKLRLFLDTVKGKAMKKMSESIIKVIHRRLHPIEIARQVTLLEFDLYRAVQPSELVGCAWMKENKHKKAPNLLKMIGFTNNFTFWLEKCIIEAENFEERVAVISRIMEIMTVLQELNNFNGVLEVVSALNSAPVYRLECTYEECILQIY</sequence>
<evidence type="ECO:0000313" key="8">
    <source>
        <dbReference type="Proteomes" id="UP001217089"/>
    </source>
</evidence>
<dbReference type="SMART" id="SM00147">
    <property type="entry name" value="RasGEF"/>
    <property type="match status" value="1"/>
</dbReference>
<feature type="domain" description="N-terminal Ras-GEF" evidence="6">
    <location>
        <begin position="586"/>
        <end position="730"/>
    </location>
</feature>
<evidence type="ECO:0000256" key="1">
    <source>
        <dbReference type="ARBA" id="ARBA00022658"/>
    </source>
</evidence>
<dbReference type="InterPro" id="IPR008937">
    <property type="entry name" value="Ras-like_GEF"/>
</dbReference>
<dbReference type="SUPFAM" id="SSF50729">
    <property type="entry name" value="PH domain-like"/>
    <property type="match status" value="1"/>
</dbReference>
<dbReference type="Pfam" id="PF00618">
    <property type="entry name" value="RasGEF_N"/>
    <property type="match status" value="1"/>
</dbReference>
<dbReference type="CDD" id="cd06224">
    <property type="entry name" value="REM"/>
    <property type="match status" value="1"/>
</dbReference>
<dbReference type="EMBL" id="JARBDR010000657">
    <property type="protein sequence ID" value="KAJ8307994.1"/>
    <property type="molecule type" value="Genomic_DNA"/>
</dbReference>
<dbReference type="InterPro" id="IPR000219">
    <property type="entry name" value="DH_dom"/>
</dbReference>
<accession>A0ABQ9ESH4</accession>
<dbReference type="SMART" id="SM00233">
    <property type="entry name" value="PH"/>
    <property type="match status" value="1"/>
</dbReference>
<dbReference type="SUPFAM" id="SSF48065">
    <property type="entry name" value="DBL homology domain (DH-domain)"/>
    <property type="match status" value="1"/>
</dbReference>
<evidence type="ECO:0000256" key="2">
    <source>
        <dbReference type="PROSITE-ProRule" id="PRU00168"/>
    </source>
</evidence>
<dbReference type="Proteomes" id="UP001217089">
    <property type="component" value="Unassembled WGS sequence"/>
</dbReference>
<comment type="caution">
    <text evidence="7">The sequence shown here is derived from an EMBL/GenBank/DDBJ whole genome shotgun (WGS) entry which is preliminary data.</text>
</comment>
<evidence type="ECO:0000259" key="6">
    <source>
        <dbReference type="PROSITE" id="PS50212"/>
    </source>
</evidence>
<evidence type="ECO:0000259" key="5">
    <source>
        <dbReference type="PROSITE" id="PS50010"/>
    </source>
</evidence>
<dbReference type="PANTHER" id="PTHR23113">
    <property type="entry name" value="GUANINE NUCLEOTIDE EXCHANGE FACTOR"/>
    <property type="match status" value="1"/>
</dbReference>
<organism evidence="7 8">
    <name type="scientific">Tegillarca granosa</name>
    <name type="common">Malaysian cockle</name>
    <name type="synonym">Anadara granosa</name>
    <dbReference type="NCBI Taxonomy" id="220873"/>
    <lineage>
        <taxon>Eukaryota</taxon>
        <taxon>Metazoa</taxon>
        <taxon>Spiralia</taxon>
        <taxon>Lophotrochozoa</taxon>
        <taxon>Mollusca</taxon>
        <taxon>Bivalvia</taxon>
        <taxon>Autobranchia</taxon>
        <taxon>Pteriomorphia</taxon>
        <taxon>Arcoida</taxon>
        <taxon>Arcoidea</taxon>
        <taxon>Arcidae</taxon>
        <taxon>Tegillarca</taxon>
    </lineage>
</organism>
<dbReference type="InterPro" id="IPR009072">
    <property type="entry name" value="Histone-fold"/>
</dbReference>
<dbReference type="Pfam" id="PF00617">
    <property type="entry name" value="RasGEF"/>
    <property type="match status" value="1"/>
</dbReference>
<gene>
    <name evidence="7" type="ORF">KUTeg_012868</name>
</gene>
<dbReference type="SMART" id="SM00325">
    <property type="entry name" value="RhoGEF"/>
    <property type="match status" value="1"/>
</dbReference>
<dbReference type="InterPro" id="IPR002119">
    <property type="entry name" value="Histone_H2A"/>
</dbReference>
<dbReference type="Gene3D" id="1.10.20.10">
    <property type="entry name" value="Histone, subunit A"/>
    <property type="match status" value="1"/>
</dbReference>
<evidence type="ECO:0000259" key="3">
    <source>
        <dbReference type="PROSITE" id="PS50003"/>
    </source>
</evidence>
<feature type="domain" description="PH" evidence="3">
    <location>
        <begin position="414"/>
        <end position="520"/>
    </location>
</feature>
<dbReference type="CDD" id="cd22915">
    <property type="entry name" value="HFD_SOS1_rpt2"/>
    <property type="match status" value="1"/>
</dbReference>
<dbReference type="PROSITE" id="PS50010">
    <property type="entry name" value="DH_2"/>
    <property type="match status" value="1"/>
</dbReference>
<protein>
    <submittedName>
        <fullName evidence="7">Uncharacterized protein</fullName>
    </submittedName>
</protein>
<feature type="domain" description="Ras-GEF" evidence="4">
    <location>
        <begin position="731"/>
        <end position="849"/>
    </location>
</feature>
<dbReference type="InterPro" id="IPR035899">
    <property type="entry name" value="DBL_dom_sf"/>
</dbReference>
<dbReference type="PROSITE" id="PS50009">
    <property type="entry name" value="RASGEF_CAT"/>
    <property type="match status" value="1"/>
</dbReference>